<feature type="non-terminal residue" evidence="1">
    <location>
        <position position="1"/>
    </location>
</feature>
<dbReference type="EMBL" id="JH716000">
    <property type="protein sequence ID" value="EFO12451.1"/>
    <property type="molecule type" value="Genomic_DNA"/>
</dbReference>
<dbReference type="OrthoDB" id="5847125at2759"/>
<reference evidence="1" key="1">
    <citation type="submission" date="2012-04" db="EMBL/GenBank/DDBJ databases">
        <title>The Genome Sequence of Loa loa.</title>
        <authorList>
            <consortium name="The Broad Institute Genome Sequencing Platform"/>
            <consortium name="Broad Institute Genome Sequencing Center for Infectious Disease"/>
            <person name="Nutman T.B."/>
            <person name="Fink D.L."/>
            <person name="Russ C."/>
            <person name="Young S."/>
            <person name="Zeng Q."/>
            <person name="Gargeya S."/>
            <person name="Alvarado L."/>
            <person name="Berlin A."/>
            <person name="Chapman S.B."/>
            <person name="Chen Z."/>
            <person name="Freedman E."/>
            <person name="Gellesch M."/>
            <person name="Goldberg J."/>
            <person name="Griggs A."/>
            <person name="Gujja S."/>
            <person name="Heilman E.R."/>
            <person name="Heiman D."/>
            <person name="Howarth C."/>
            <person name="Mehta T."/>
            <person name="Neiman D."/>
            <person name="Pearson M."/>
            <person name="Roberts A."/>
            <person name="Saif S."/>
            <person name="Shea T."/>
            <person name="Shenoy N."/>
            <person name="Sisk P."/>
            <person name="Stolte C."/>
            <person name="Sykes S."/>
            <person name="White J."/>
            <person name="Yandava C."/>
            <person name="Haas B."/>
            <person name="Henn M.R."/>
            <person name="Nusbaum C."/>
            <person name="Birren B."/>
        </authorList>
    </citation>
    <scope>NUCLEOTIDE SEQUENCE [LARGE SCALE GENOMIC DNA]</scope>
</reference>
<dbReference type="GeneID" id="9953578"/>
<evidence type="ECO:0000313" key="1">
    <source>
        <dbReference type="EMBL" id="EFO12451.1"/>
    </source>
</evidence>
<dbReference type="KEGG" id="loa:LOAG_16082"/>
<feature type="non-terminal residue" evidence="1">
    <location>
        <position position="71"/>
    </location>
</feature>
<dbReference type="InParanoid" id="A0A1S0TEA9"/>
<protein>
    <recommendedName>
        <fullName evidence="2">SLC26A/SulP transporter domain-containing protein</fullName>
    </recommendedName>
</protein>
<gene>
    <name evidence="1" type="ORF">LOAG_16082</name>
</gene>
<proteinExistence type="predicted"/>
<dbReference type="OMA" id="CYNELEF"/>
<evidence type="ECO:0008006" key="2">
    <source>
        <dbReference type="Google" id="ProtNLM"/>
    </source>
</evidence>
<accession>A0A1S0TEA9</accession>
<sequence>EEFDFQYGYVESNSNLGKLIKKKINGCIQYSFIDRIKQAFPILFWLPNVTKTDLINDIIAGITVGILCVPQ</sequence>
<dbReference type="AlphaFoldDB" id="A0A1S0TEA9"/>
<dbReference type="RefSeq" id="XP_003151618.1">
    <property type="nucleotide sequence ID" value="XM_003151570.1"/>
</dbReference>
<name>A0A1S0TEA9_LOALO</name>
<dbReference type="CTD" id="9953578"/>
<organism evidence="1">
    <name type="scientific">Loa loa</name>
    <name type="common">Eye worm</name>
    <name type="synonym">Filaria loa</name>
    <dbReference type="NCBI Taxonomy" id="7209"/>
    <lineage>
        <taxon>Eukaryota</taxon>
        <taxon>Metazoa</taxon>
        <taxon>Ecdysozoa</taxon>
        <taxon>Nematoda</taxon>
        <taxon>Chromadorea</taxon>
        <taxon>Rhabditida</taxon>
        <taxon>Spirurina</taxon>
        <taxon>Spiruromorpha</taxon>
        <taxon>Filarioidea</taxon>
        <taxon>Onchocercidae</taxon>
        <taxon>Loa</taxon>
    </lineage>
</organism>